<feature type="domain" description="FAD-binding" evidence="1">
    <location>
        <begin position="7"/>
        <end position="133"/>
    </location>
</feature>
<dbReference type="EMBL" id="CP067420">
    <property type="protein sequence ID" value="QQP89778.1"/>
    <property type="molecule type" value="Genomic_DNA"/>
</dbReference>
<keyword evidence="2" id="KW-0503">Monooxygenase</keyword>
<keyword evidence="2" id="KW-0560">Oxidoreductase</keyword>
<dbReference type="InterPro" id="IPR002938">
    <property type="entry name" value="FAD-bd"/>
</dbReference>
<name>A0ABX7B8Y4_9PROT</name>
<proteinExistence type="predicted"/>
<organism evidence="2 3">
    <name type="scientific">Skermanella cutis</name>
    <dbReference type="NCBI Taxonomy" id="2775420"/>
    <lineage>
        <taxon>Bacteria</taxon>
        <taxon>Pseudomonadati</taxon>
        <taxon>Pseudomonadota</taxon>
        <taxon>Alphaproteobacteria</taxon>
        <taxon>Rhodospirillales</taxon>
        <taxon>Azospirillaceae</taxon>
        <taxon>Skermanella</taxon>
    </lineage>
</organism>
<dbReference type="Proteomes" id="UP000595197">
    <property type="component" value="Chromosome"/>
</dbReference>
<protein>
    <submittedName>
        <fullName evidence="2">FAD-dependent monooxygenase</fullName>
    </submittedName>
</protein>
<reference evidence="2" key="1">
    <citation type="submission" date="2021-02" db="EMBL/GenBank/DDBJ databases">
        <title>Skermanella TT6 skin isolate.</title>
        <authorList>
            <person name="Lee K."/>
            <person name="Ganzorig M."/>
        </authorList>
    </citation>
    <scope>NUCLEOTIDE SEQUENCE</scope>
    <source>
        <strain evidence="2">TT6</strain>
    </source>
</reference>
<evidence type="ECO:0000313" key="3">
    <source>
        <dbReference type="Proteomes" id="UP000595197"/>
    </source>
</evidence>
<dbReference type="PANTHER" id="PTHR42685">
    <property type="entry name" value="GERANYLGERANYL DIPHOSPHATE REDUCTASE"/>
    <property type="match status" value="1"/>
</dbReference>
<dbReference type="RefSeq" id="WP_201076440.1">
    <property type="nucleotide sequence ID" value="NZ_CP067420.1"/>
</dbReference>
<sequence>MNSAIHDAVIVGGGPAGAASACLLAKAGRSVVLFEREAGPHHKVCGEFVSVEAAAYLERLGLDLFRLGAQPIHSVRLVRGSAESSSRLPFPAFSLSREVMDEALLRAAADRGAEIRRGVAVRSLAEGEDRVTLQADGPVAARAALLATGKHDLRGHRRPPGSINDLIGFKQYLTLAPEQAARLAGHVEVLLFPGGYAGLQPAADGRANLCLVVAKPVHDRVGRRWDRLLDHLCEESPAFAARLAGATTCWERPLSIYGIPYGFVHRGDTASRRLHRLGDQLAVIPSFCGDGMAIALHSAFLASDRVLAGQAPLDGSAFAGQIRTATLLAQAIRRPALQGIAAGTVRLVPGLLKAIAYATRVPQQAIP</sequence>
<dbReference type="PRINTS" id="PR00411">
    <property type="entry name" value="PNDRDTASEI"/>
</dbReference>
<dbReference type="Gene3D" id="3.50.50.60">
    <property type="entry name" value="FAD/NAD(P)-binding domain"/>
    <property type="match status" value="1"/>
</dbReference>
<dbReference type="Pfam" id="PF01494">
    <property type="entry name" value="FAD_binding_3"/>
    <property type="match status" value="1"/>
</dbReference>
<dbReference type="GO" id="GO:0004497">
    <property type="term" value="F:monooxygenase activity"/>
    <property type="evidence" value="ECO:0007669"/>
    <property type="project" value="UniProtKB-KW"/>
</dbReference>
<dbReference type="SUPFAM" id="SSF51905">
    <property type="entry name" value="FAD/NAD(P)-binding domain"/>
    <property type="match status" value="1"/>
</dbReference>
<evidence type="ECO:0000313" key="2">
    <source>
        <dbReference type="EMBL" id="QQP89778.1"/>
    </source>
</evidence>
<dbReference type="InterPro" id="IPR036188">
    <property type="entry name" value="FAD/NAD-bd_sf"/>
</dbReference>
<gene>
    <name evidence="2" type="ORF">IGS68_00350</name>
</gene>
<dbReference type="PANTHER" id="PTHR42685:SF22">
    <property type="entry name" value="CONDITIONED MEDIUM FACTOR RECEPTOR 1"/>
    <property type="match status" value="1"/>
</dbReference>
<dbReference type="InterPro" id="IPR050407">
    <property type="entry name" value="Geranylgeranyl_reductase"/>
</dbReference>
<accession>A0ABX7B8Y4</accession>
<evidence type="ECO:0000259" key="1">
    <source>
        <dbReference type="Pfam" id="PF01494"/>
    </source>
</evidence>
<keyword evidence="3" id="KW-1185">Reference proteome</keyword>